<dbReference type="GO" id="GO:0004622">
    <property type="term" value="F:phosphatidylcholine lysophospholipase activity"/>
    <property type="evidence" value="ECO:0007669"/>
    <property type="project" value="TreeGrafter"/>
</dbReference>
<dbReference type="InterPro" id="IPR051532">
    <property type="entry name" value="Ester_Hydrolysis_Enzymes"/>
</dbReference>
<dbReference type="PANTHER" id="PTHR30383">
    <property type="entry name" value="THIOESTERASE 1/PROTEASE 1/LYSOPHOSPHOLIPASE L1"/>
    <property type="match status" value="1"/>
</dbReference>
<evidence type="ECO:0000259" key="1">
    <source>
        <dbReference type="Pfam" id="PF13472"/>
    </source>
</evidence>
<gene>
    <name evidence="2" type="ORF">BV394_11930</name>
</gene>
<dbReference type="Gene3D" id="3.40.50.1110">
    <property type="entry name" value="SGNH hydrolase"/>
    <property type="match status" value="1"/>
</dbReference>
<dbReference type="SUPFAM" id="SSF52266">
    <property type="entry name" value="SGNH hydrolase"/>
    <property type="match status" value="1"/>
</dbReference>
<dbReference type="RefSeq" id="WP_076980367.1">
    <property type="nucleotide sequence ID" value="NZ_CP019124.1"/>
</dbReference>
<dbReference type="STRING" id="1267768.BV394_11930"/>
<accession>A0A1U7DKE0</accession>
<sequence>MKSSLFRFARRGAACLGYGTPGGLRKAMLAAAVTLSALAAPGWALAQTVTIAAMGDSLTAGYGLRGGQGFVPQLQAWLDERGADVRLVNAGVSGDTTRGGLARLDWTLQPSVDAMILALGGNDLLRGTDPASSRRNLEGIILAAREKKVEVLLVGLVASRNFGPEFKQAFDGMYPALAERHGVLYEKDFLGPITARTETAGLLLKYLQDDRLHPNAAGVELIVENLGPRVLELAEAVRAR</sequence>
<dbReference type="EMBL" id="CP019124">
    <property type="protein sequence ID" value="APX90349.1"/>
    <property type="molecule type" value="Genomic_DNA"/>
</dbReference>
<dbReference type="Proteomes" id="UP000187266">
    <property type="component" value="Chromosome"/>
</dbReference>
<dbReference type="Pfam" id="PF13472">
    <property type="entry name" value="Lipase_GDSL_2"/>
    <property type="match status" value="1"/>
</dbReference>
<dbReference type="AlphaFoldDB" id="A0A1U7DKE0"/>
<proteinExistence type="predicted"/>
<protein>
    <submittedName>
        <fullName evidence="2">Arylesterase</fullName>
    </submittedName>
</protein>
<dbReference type="InterPro" id="IPR013830">
    <property type="entry name" value="SGNH_hydro"/>
</dbReference>
<dbReference type="InterPro" id="IPR036514">
    <property type="entry name" value="SGNH_hydro_sf"/>
</dbReference>
<feature type="domain" description="SGNH hydrolase-type esterase" evidence="1">
    <location>
        <begin position="53"/>
        <end position="220"/>
    </location>
</feature>
<dbReference type="CDD" id="cd01822">
    <property type="entry name" value="Lysophospholipase_L1_like"/>
    <property type="match status" value="1"/>
</dbReference>
<organism evidence="2 3">
    <name type="scientific">Brevirhabdus pacifica</name>
    <dbReference type="NCBI Taxonomy" id="1267768"/>
    <lineage>
        <taxon>Bacteria</taxon>
        <taxon>Pseudomonadati</taxon>
        <taxon>Pseudomonadota</taxon>
        <taxon>Alphaproteobacteria</taxon>
        <taxon>Rhodobacterales</taxon>
        <taxon>Paracoccaceae</taxon>
        <taxon>Brevirhabdus</taxon>
    </lineage>
</organism>
<keyword evidence="3" id="KW-1185">Reference proteome</keyword>
<name>A0A1U7DKE0_9RHOB</name>
<reference evidence="2 3" key="1">
    <citation type="submission" date="2017-01" db="EMBL/GenBank/DDBJ databases">
        <title>Genomic analysis of Xuhuaishuia manganoxidans DY6-4.</title>
        <authorList>
            <person name="Wang X."/>
        </authorList>
    </citation>
    <scope>NUCLEOTIDE SEQUENCE [LARGE SCALE GENOMIC DNA]</scope>
    <source>
        <strain evidence="2 3">DY6-4</strain>
    </source>
</reference>
<evidence type="ECO:0000313" key="2">
    <source>
        <dbReference type="EMBL" id="APX90349.1"/>
    </source>
</evidence>
<evidence type="ECO:0000313" key="3">
    <source>
        <dbReference type="Proteomes" id="UP000187266"/>
    </source>
</evidence>
<dbReference type="PANTHER" id="PTHR30383:SF24">
    <property type="entry name" value="THIOESTERASE 1_PROTEASE 1_LYSOPHOSPHOLIPASE L1"/>
    <property type="match status" value="1"/>
</dbReference>